<dbReference type="GO" id="GO:0009307">
    <property type="term" value="P:DNA restriction-modification system"/>
    <property type="evidence" value="ECO:0007669"/>
    <property type="project" value="UniProtKB-KW"/>
</dbReference>
<keyword evidence="5" id="KW-0378">Hydrolase</keyword>
<dbReference type="InterPro" id="IPR000055">
    <property type="entry name" value="Restrct_endonuc_typeI_TRD"/>
</dbReference>
<dbReference type="GO" id="GO:0004519">
    <property type="term" value="F:endonuclease activity"/>
    <property type="evidence" value="ECO:0007669"/>
    <property type="project" value="UniProtKB-KW"/>
</dbReference>
<proteinExistence type="inferred from homology"/>
<evidence type="ECO:0000256" key="3">
    <source>
        <dbReference type="ARBA" id="ARBA00023125"/>
    </source>
</evidence>
<keyword evidence="5" id="KW-0255">Endonuclease</keyword>
<sequence length="441" mass="48913">MGEWITDTVINLQSRGILRVEDGNHGESRPRPDEFVDVGVAFIRAADMADGVVLFDSASKINNRARERITKGIGKPGDILISHKGTVGRIARAPLNAPDFVCSPQTTFWRSANEEILSQDFLYAYMRSPRFAQEFQVRSGETDMAGYVSLTSQRCLVLSIPPIELQRPIGALMSTLDEKIKLNRRMNKTLEATARAIFKDWFVDFGPTRAKMEGRAPYLAAEIWPLFPSRLDDGGIPEGWTVVPLATLIEINPSEQIARGKSAPYLDMASIPIAGPNPEPYVVREFGSGMRFRNGDALLARITPCLENGKTAFVQNLPEGEVGWGSTEFIVLRSRPPLPKALTYLIARDPVFRANAIRSMTGTSGRQRASNDAISAYFLTQPKNDTLWTHLNNLIAPMFDRIAANDRENQSLAATRDLLLPKLMSGEVRVKDAEKIVRPAT</sequence>
<dbReference type="Pfam" id="PF01420">
    <property type="entry name" value="Methylase_S"/>
    <property type="match status" value="1"/>
</dbReference>
<dbReference type="PANTHER" id="PTHR30408">
    <property type="entry name" value="TYPE-1 RESTRICTION ENZYME ECOKI SPECIFICITY PROTEIN"/>
    <property type="match status" value="1"/>
</dbReference>
<dbReference type="AlphaFoldDB" id="A0A7W4IYB6"/>
<feature type="domain" description="Type I restriction modification DNA specificity" evidence="4">
    <location>
        <begin position="41"/>
        <end position="191"/>
    </location>
</feature>
<dbReference type="EMBL" id="JABEQE010000002">
    <property type="protein sequence ID" value="MBB2170987.1"/>
    <property type="molecule type" value="Genomic_DNA"/>
</dbReference>
<evidence type="ECO:0000256" key="1">
    <source>
        <dbReference type="ARBA" id="ARBA00010923"/>
    </source>
</evidence>
<name>A0A7W4IYB6_9PROT</name>
<keyword evidence="3" id="KW-0238">DNA-binding</keyword>
<comment type="caution">
    <text evidence="5">The sequence shown here is derived from an EMBL/GenBank/DDBJ whole genome shotgun (WGS) entry which is preliminary data.</text>
</comment>
<evidence type="ECO:0000313" key="6">
    <source>
        <dbReference type="Proteomes" id="UP000577891"/>
    </source>
</evidence>
<dbReference type="CDD" id="cd17260">
    <property type="entry name" value="RMtype1_S_EcoEI-TRD1-CR1_like"/>
    <property type="match status" value="1"/>
</dbReference>
<dbReference type="Gene3D" id="3.90.220.20">
    <property type="entry name" value="DNA methylase specificity domains"/>
    <property type="match status" value="2"/>
</dbReference>
<comment type="similarity">
    <text evidence="1">Belongs to the type-I restriction system S methylase family.</text>
</comment>
<dbReference type="InterPro" id="IPR052021">
    <property type="entry name" value="Type-I_RS_S_subunit"/>
</dbReference>
<accession>A0A7W4IYB6</accession>
<dbReference type="InterPro" id="IPR044946">
    <property type="entry name" value="Restrct_endonuc_typeI_TRD_sf"/>
</dbReference>
<reference evidence="5 6" key="1">
    <citation type="submission" date="2020-04" db="EMBL/GenBank/DDBJ databases">
        <title>Description of novel Gluconacetobacter.</title>
        <authorList>
            <person name="Sombolestani A."/>
        </authorList>
    </citation>
    <scope>NUCLEOTIDE SEQUENCE [LARGE SCALE GENOMIC DNA]</scope>
    <source>
        <strain evidence="5 6">LMG 27724</strain>
    </source>
</reference>
<dbReference type="Proteomes" id="UP000577891">
    <property type="component" value="Unassembled WGS sequence"/>
</dbReference>
<dbReference type="PANTHER" id="PTHR30408:SF13">
    <property type="entry name" value="TYPE I RESTRICTION ENZYME HINDI SPECIFICITY SUBUNIT"/>
    <property type="match status" value="1"/>
</dbReference>
<organism evidence="5 6">
    <name type="scientific">Gluconacetobacter asukensis</name>
    <dbReference type="NCBI Taxonomy" id="1017181"/>
    <lineage>
        <taxon>Bacteria</taxon>
        <taxon>Pseudomonadati</taxon>
        <taxon>Pseudomonadota</taxon>
        <taxon>Alphaproteobacteria</taxon>
        <taxon>Acetobacterales</taxon>
        <taxon>Acetobacteraceae</taxon>
        <taxon>Gluconacetobacter</taxon>
    </lineage>
</organism>
<dbReference type="GO" id="GO:0003677">
    <property type="term" value="F:DNA binding"/>
    <property type="evidence" value="ECO:0007669"/>
    <property type="project" value="UniProtKB-KW"/>
</dbReference>
<evidence type="ECO:0000256" key="2">
    <source>
        <dbReference type="ARBA" id="ARBA00022747"/>
    </source>
</evidence>
<protein>
    <submittedName>
        <fullName evidence="5">Restriction endonuclease subunit S</fullName>
    </submittedName>
</protein>
<evidence type="ECO:0000259" key="4">
    <source>
        <dbReference type="Pfam" id="PF01420"/>
    </source>
</evidence>
<dbReference type="SUPFAM" id="SSF116734">
    <property type="entry name" value="DNA methylase specificity domain"/>
    <property type="match status" value="2"/>
</dbReference>
<keyword evidence="6" id="KW-1185">Reference proteome</keyword>
<gene>
    <name evidence="5" type="ORF">HLH35_02440</name>
</gene>
<evidence type="ECO:0000313" key="5">
    <source>
        <dbReference type="EMBL" id="MBB2170987.1"/>
    </source>
</evidence>
<keyword evidence="2" id="KW-0680">Restriction system</keyword>
<keyword evidence="5" id="KW-0540">Nuclease</keyword>
<dbReference type="RefSeq" id="WP_182977639.1">
    <property type="nucleotide sequence ID" value="NZ_BAABGB010000001.1"/>
</dbReference>